<dbReference type="EC" id="2.7.13.3" evidence="3"/>
<evidence type="ECO:0000256" key="2">
    <source>
        <dbReference type="ARBA" id="ARBA00004141"/>
    </source>
</evidence>
<sequence length="457" mass="52383">MQQRPVSLQQRLIKHAMLSSICAGVLALLLLLGFSAYHNMQTQDDIMDEISDMLLVTDISAGAQPVDELSDEFNIAYQLSLGQQVLTQSPAFPQQIADQHTFATHDEFSITWRDGRLWRSYQYLDHERQLQVRLYQPISERFDELLSSMWLYSLCLLLLWLLQWLLLHFAVKKQFRSIHRLSQDIAEKNAEDLSPIQQQAAFIELQPMVKQLNLMLLRVQQSLLAEQRLTADASHELRSPLSAIQMRLQVLRRKYAGQLTAVNDELNLIQQDVQRGTQVLENLLLLARLDPTDQDALAMQSFDLRVLVLEVIQALAIFAEQKQVTFHDFAADQSTDLPDQAWMIVGNRELLMICIRNLLDNAIRYAKVQGSVYIQFERLQHSTLLSIEDDGEQLTAEVLAHMGERFYRALGTQTQGSGLGLSICKKIIQLHQDQLQFSPSTYGGLKVKLIFTDRPDR</sequence>
<gene>
    <name evidence="15" type="ORF">EC844_10999</name>
</gene>
<feature type="transmembrane region" description="Helical" evidence="13">
    <location>
        <begin position="149"/>
        <end position="171"/>
    </location>
</feature>
<dbReference type="PANTHER" id="PTHR45436:SF14">
    <property type="entry name" value="SENSOR PROTEIN QSEC"/>
    <property type="match status" value="1"/>
</dbReference>
<keyword evidence="11" id="KW-0902">Two-component regulatory system</keyword>
<dbReference type="InterPro" id="IPR003661">
    <property type="entry name" value="HisK_dim/P_dom"/>
</dbReference>
<dbReference type="AlphaFoldDB" id="A0A4R1XSH7"/>
<keyword evidence="16" id="KW-1185">Reference proteome</keyword>
<comment type="subcellular location">
    <subcellularLocation>
        <location evidence="2">Membrane</location>
        <topology evidence="2">Multi-pass membrane protein</topology>
    </subcellularLocation>
</comment>
<dbReference type="CDD" id="cd00075">
    <property type="entry name" value="HATPase"/>
    <property type="match status" value="1"/>
</dbReference>
<evidence type="ECO:0000259" key="14">
    <source>
        <dbReference type="PROSITE" id="PS50109"/>
    </source>
</evidence>
<dbReference type="PANTHER" id="PTHR45436">
    <property type="entry name" value="SENSOR HISTIDINE KINASE YKOH"/>
    <property type="match status" value="1"/>
</dbReference>
<dbReference type="PRINTS" id="PR00344">
    <property type="entry name" value="BCTRLSENSOR"/>
</dbReference>
<evidence type="ECO:0000256" key="8">
    <source>
        <dbReference type="ARBA" id="ARBA00022777"/>
    </source>
</evidence>
<evidence type="ECO:0000256" key="9">
    <source>
        <dbReference type="ARBA" id="ARBA00022840"/>
    </source>
</evidence>
<feature type="domain" description="Histidine kinase" evidence="14">
    <location>
        <begin position="232"/>
        <end position="455"/>
    </location>
</feature>
<evidence type="ECO:0000256" key="11">
    <source>
        <dbReference type="ARBA" id="ARBA00023012"/>
    </source>
</evidence>
<keyword evidence="4" id="KW-0597">Phosphoprotein</keyword>
<dbReference type="GO" id="GO:0005524">
    <property type="term" value="F:ATP binding"/>
    <property type="evidence" value="ECO:0007669"/>
    <property type="project" value="UniProtKB-KW"/>
</dbReference>
<evidence type="ECO:0000256" key="10">
    <source>
        <dbReference type="ARBA" id="ARBA00022989"/>
    </source>
</evidence>
<evidence type="ECO:0000313" key="15">
    <source>
        <dbReference type="EMBL" id="TCM67327.1"/>
    </source>
</evidence>
<dbReference type="InterPro" id="IPR005467">
    <property type="entry name" value="His_kinase_dom"/>
</dbReference>
<dbReference type="EMBL" id="SLVJ01000009">
    <property type="protein sequence ID" value="TCM67327.1"/>
    <property type="molecule type" value="Genomic_DNA"/>
</dbReference>
<organism evidence="15 16">
    <name type="scientific">Acinetobacter calcoaceticus</name>
    <dbReference type="NCBI Taxonomy" id="471"/>
    <lineage>
        <taxon>Bacteria</taxon>
        <taxon>Pseudomonadati</taxon>
        <taxon>Pseudomonadota</taxon>
        <taxon>Gammaproteobacteria</taxon>
        <taxon>Moraxellales</taxon>
        <taxon>Moraxellaceae</taxon>
        <taxon>Acinetobacter</taxon>
        <taxon>Acinetobacter calcoaceticus/baumannii complex</taxon>
    </lineage>
</organism>
<keyword evidence="5" id="KW-0808">Transferase</keyword>
<evidence type="ECO:0000256" key="1">
    <source>
        <dbReference type="ARBA" id="ARBA00000085"/>
    </source>
</evidence>
<dbReference type="Gene3D" id="3.30.565.10">
    <property type="entry name" value="Histidine kinase-like ATPase, C-terminal domain"/>
    <property type="match status" value="1"/>
</dbReference>
<dbReference type="SUPFAM" id="SSF47384">
    <property type="entry name" value="Homodimeric domain of signal transducing histidine kinase"/>
    <property type="match status" value="1"/>
</dbReference>
<evidence type="ECO:0000256" key="12">
    <source>
        <dbReference type="ARBA" id="ARBA00023136"/>
    </source>
</evidence>
<dbReference type="SMART" id="SM00388">
    <property type="entry name" value="HisKA"/>
    <property type="match status" value="1"/>
</dbReference>
<dbReference type="Pfam" id="PF00512">
    <property type="entry name" value="HisKA"/>
    <property type="match status" value="1"/>
</dbReference>
<evidence type="ECO:0000313" key="16">
    <source>
        <dbReference type="Proteomes" id="UP000294963"/>
    </source>
</evidence>
<dbReference type="InterPro" id="IPR050428">
    <property type="entry name" value="TCS_sensor_his_kinase"/>
</dbReference>
<protein>
    <recommendedName>
        <fullName evidence="3">histidine kinase</fullName>
        <ecNumber evidence="3">2.7.13.3</ecNumber>
    </recommendedName>
</protein>
<dbReference type="InterPro" id="IPR004358">
    <property type="entry name" value="Sig_transdc_His_kin-like_C"/>
</dbReference>
<evidence type="ECO:0000256" key="6">
    <source>
        <dbReference type="ARBA" id="ARBA00022692"/>
    </source>
</evidence>
<dbReference type="PROSITE" id="PS50109">
    <property type="entry name" value="HIS_KIN"/>
    <property type="match status" value="1"/>
</dbReference>
<dbReference type="Gene3D" id="1.10.287.130">
    <property type="match status" value="1"/>
</dbReference>
<dbReference type="SMART" id="SM00387">
    <property type="entry name" value="HATPase_c"/>
    <property type="match status" value="1"/>
</dbReference>
<proteinExistence type="predicted"/>
<accession>A0A4R1XSH7</accession>
<dbReference type="SUPFAM" id="SSF55874">
    <property type="entry name" value="ATPase domain of HSP90 chaperone/DNA topoisomerase II/histidine kinase"/>
    <property type="match status" value="1"/>
</dbReference>
<dbReference type="InterPro" id="IPR003594">
    <property type="entry name" value="HATPase_dom"/>
</dbReference>
<evidence type="ECO:0000256" key="13">
    <source>
        <dbReference type="SAM" id="Phobius"/>
    </source>
</evidence>
<keyword evidence="8 15" id="KW-0418">Kinase</keyword>
<reference evidence="15 16" key="1">
    <citation type="submission" date="2019-03" db="EMBL/GenBank/DDBJ databases">
        <title>Genomic analyses of the natural microbiome of Caenorhabditis elegans.</title>
        <authorList>
            <person name="Samuel B."/>
        </authorList>
    </citation>
    <scope>NUCLEOTIDE SEQUENCE [LARGE SCALE GENOMIC DNA]</scope>
    <source>
        <strain evidence="15 16">JUb89</strain>
    </source>
</reference>
<name>A0A4R1XSH7_ACICA</name>
<feature type="transmembrane region" description="Helical" evidence="13">
    <location>
        <begin position="12"/>
        <end position="37"/>
    </location>
</feature>
<dbReference type="CDD" id="cd00082">
    <property type="entry name" value="HisKA"/>
    <property type="match status" value="1"/>
</dbReference>
<evidence type="ECO:0000256" key="5">
    <source>
        <dbReference type="ARBA" id="ARBA00022679"/>
    </source>
</evidence>
<keyword evidence="6 13" id="KW-0812">Transmembrane</keyword>
<keyword evidence="7" id="KW-0547">Nucleotide-binding</keyword>
<dbReference type="InterPro" id="IPR036097">
    <property type="entry name" value="HisK_dim/P_sf"/>
</dbReference>
<comment type="catalytic activity">
    <reaction evidence="1">
        <text>ATP + protein L-histidine = ADP + protein N-phospho-L-histidine.</text>
        <dbReference type="EC" id="2.7.13.3"/>
    </reaction>
</comment>
<comment type="caution">
    <text evidence="15">The sequence shown here is derived from an EMBL/GenBank/DDBJ whole genome shotgun (WGS) entry which is preliminary data.</text>
</comment>
<dbReference type="GO" id="GO:0000155">
    <property type="term" value="F:phosphorelay sensor kinase activity"/>
    <property type="evidence" value="ECO:0007669"/>
    <property type="project" value="InterPro"/>
</dbReference>
<evidence type="ECO:0000256" key="7">
    <source>
        <dbReference type="ARBA" id="ARBA00022741"/>
    </source>
</evidence>
<dbReference type="InterPro" id="IPR036890">
    <property type="entry name" value="HATPase_C_sf"/>
</dbReference>
<dbReference type="Proteomes" id="UP000294963">
    <property type="component" value="Unassembled WGS sequence"/>
</dbReference>
<dbReference type="GO" id="GO:0005886">
    <property type="term" value="C:plasma membrane"/>
    <property type="evidence" value="ECO:0007669"/>
    <property type="project" value="TreeGrafter"/>
</dbReference>
<dbReference type="Pfam" id="PF02518">
    <property type="entry name" value="HATPase_c"/>
    <property type="match status" value="1"/>
</dbReference>
<dbReference type="OrthoDB" id="9809766at2"/>
<keyword evidence="10 13" id="KW-1133">Transmembrane helix</keyword>
<keyword evidence="9" id="KW-0067">ATP-binding</keyword>
<keyword evidence="12 13" id="KW-0472">Membrane</keyword>
<evidence type="ECO:0000256" key="3">
    <source>
        <dbReference type="ARBA" id="ARBA00012438"/>
    </source>
</evidence>
<evidence type="ECO:0000256" key="4">
    <source>
        <dbReference type="ARBA" id="ARBA00022553"/>
    </source>
</evidence>